<keyword evidence="8" id="KW-1185">Reference proteome</keyword>
<reference evidence="7 8" key="1">
    <citation type="journal article" date="2012" name="Eukaryot. Cell">
        <title>Draft genome sequence of Wickerhamomyces ciferrii NRRL Y-1031 F-60-10.</title>
        <authorList>
            <person name="Schneider J."/>
            <person name="Andrea H."/>
            <person name="Blom J."/>
            <person name="Jaenicke S."/>
            <person name="Ruckert C."/>
            <person name="Schorsch C."/>
            <person name="Szczepanowski R."/>
            <person name="Farwick M."/>
            <person name="Goesmann A."/>
            <person name="Puhler A."/>
            <person name="Schaffer S."/>
            <person name="Tauch A."/>
            <person name="Kohler T."/>
            <person name="Brinkrolf K."/>
        </authorList>
    </citation>
    <scope>NUCLEOTIDE SEQUENCE [LARGE SCALE GENOMIC DNA]</scope>
    <source>
        <strain evidence="8">ATCC 14091 / BCRC 22168 / CBS 111 / JCM 3599 / NBRC 0793 / NRRL Y-1031 F-60-10</strain>
    </source>
</reference>
<dbReference type="STRING" id="1206466.K0KWZ3"/>
<comment type="similarity">
    <text evidence="2">Belongs to the mitochondrion-specific ribosomal protein mL50 family.</text>
</comment>
<evidence type="ECO:0000256" key="1">
    <source>
        <dbReference type="ARBA" id="ARBA00004173"/>
    </source>
</evidence>
<dbReference type="FunCoup" id="K0KWZ3">
    <property type="interactions" value="313"/>
</dbReference>
<dbReference type="GO" id="GO:1990904">
    <property type="term" value="C:ribonucleoprotein complex"/>
    <property type="evidence" value="ECO:0007669"/>
    <property type="project" value="UniProtKB-KW"/>
</dbReference>
<dbReference type="EMBL" id="CAIF01000220">
    <property type="protein sequence ID" value="CCH46009.1"/>
    <property type="molecule type" value="Genomic_DNA"/>
</dbReference>
<dbReference type="Gene3D" id="1.10.1200.10">
    <property type="entry name" value="ACP-like"/>
    <property type="match status" value="1"/>
</dbReference>
<evidence type="ECO:0000256" key="3">
    <source>
        <dbReference type="ARBA" id="ARBA00022980"/>
    </source>
</evidence>
<dbReference type="Proteomes" id="UP000009328">
    <property type="component" value="Unassembled WGS sequence"/>
</dbReference>
<dbReference type="InParanoid" id="K0KWZ3"/>
<dbReference type="InterPro" id="IPR036736">
    <property type="entry name" value="ACP-like_sf"/>
</dbReference>
<sequence>MNSTITKQITRQSSGLVRSLHTTRPSLGFMDWFKMKKDQKEVEKKNEIKPRATTEVIKDAEEDKIEVKKVNKIEFIGLKKDPRDELSLGERLNGFHIKHWLNKEKVSSVEKLDEILKNEYQSLKGGKKVKSLDDINLDDLQFRFNYTLKIQEKTGYIIPDYILTKAYSPNILKNYFIKEVFTGRILKKDPEHLSHTELSYKSDNIYIHTPVSDHKADKKYKKLLKKARKDQLLKSEQLIKEADA</sequence>
<comment type="subcellular location">
    <subcellularLocation>
        <location evidence="1">Mitochondrion</location>
    </subcellularLocation>
</comment>
<dbReference type="AlphaFoldDB" id="K0KWZ3"/>
<evidence type="ECO:0000256" key="4">
    <source>
        <dbReference type="ARBA" id="ARBA00023128"/>
    </source>
</evidence>
<dbReference type="Pfam" id="PF10501">
    <property type="entry name" value="Ribosomal_L50"/>
    <property type="match status" value="1"/>
</dbReference>
<dbReference type="GO" id="GO:0005840">
    <property type="term" value="C:ribosome"/>
    <property type="evidence" value="ECO:0007669"/>
    <property type="project" value="UniProtKB-KW"/>
</dbReference>
<protein>
    <recommendedName>
        <fullName evidence="6">Large ribosomal subunit protein mL50</fullName>
    </recommendedName>
</protein>
<keyword evidence="4" id="KW-0496">Mitochondrion</keyword>
<keyword evidence="3 7" id="KW-0689">Ribosomal protein</keyword>
<evidence type="ECO:0000313" key="8">
    <source>
        <dbReference type="Proteomes" id="UP000009328"/>
    </source>
</evidence>
<proteinExistence type="inferred from homology"/>
<evidence type="ECO:0000256" key="5">
    <source>
        <dbReference type="ARBA" id="ARBA00023274"/>
    </source>
</evidence>
<dbReference type="HOGENOM" id="CLU_103468_0_0_1"/>
<accession>K0KWZ3</accession>
<name>K0KWZ3_WICCF</name>
<evidence type="ECO:0000256" key="6">
    <source>
        <dbReference type="ARBA" id="ARBA00035183"/>
    </source>
</evidence>
<comment type="caution">
    <text evidence="7">The sequence shown here is derived from an EMBL/GenBank/DDBJ whole genome shotgun (WGS) entry which is preliminary data.</text>
</comment>
<dbReference type="eggNOG" id="ENOG502S1NZ">
    <property type="taxonomic scope" value="Eukaryota"/>
</dbReference>
<gene>
    <name evidence="7" type="ORF">BN7_5596</name>
</gene>
<organism evidence="7 8">
    <name type="scientific">Wickerhamomyces ciferrii (strain ATCC 14091 / BCRC 22168 / CBS 111 / JCM 3599 / NBRC 0793 / NRRL Y-1031 F-60-10)</name>
    <name type="common">Yeast</name>
    <name type="synonym">Pichia ciferrii</name>
    <dbReference type="NCBI Taxonomy" id="1206466"/>
    <lineage>
        <taxon>Eukaryota</taxon>
        <taxon>Fungi</taxon>
        <taxon>Dikarya</taxon>
        <taxon>Ascomycota</taxon>
        <taxon>Saccharomycotina</taxon>
        <taxon>Saccharomycetes</taxon>
        <taxon>Phaffomycetales</taxon>
        <taxon>Wickerhamomycetaceae</taxon>
        <taxon>Wickerhamomyces</taxon>
    </lineage>
</organism>
<dbReference type="InterPro" id="IPR018305">
    <property type="entry name" value="Ribosomal_m50"/>
</dbReference>
<evidence type="ECO:0000256" key="2">
    <source>
        <dbReference type="ARBA" id="ARBA00008860"/>
    </source>
</evidence>
<keyword evidence="5" id="KW-0687">Ribonucleoprotein</keyword>
<dbReference type="GO" id="GO:0005739">
    <property type="term" value="C:mitochondrion"/>
    <property type="evidence" value="ECO:0007669"/>
    <property type="project" value="UniProtKB-SubCell"/>
</dbReference>
<evidence type="ECO:0000313" key="7">
    <source>
        <dbReference type="EMBL" id="CCH46009.1"/>
    </source>
</evidence>